<dbReference type="GO" id="GO:0022857">
    <property type="term" value="F:transmembrane transporter activity"/>
    <property type="evidence" value="ECO:0007669"/>
    <property type="project" value="InterPro"/>
</dbReference>
<dbReference type="SUPFAM" id="SSF56112">
    <property type="entry name" value="Protein kinase-like (PK-like)"/>
    <property type="match status" value="1"/>
</dbReference>
<dbReference type="PhylomeDB" id="B8MCY8"/>
<dbReference type="SUPFAM" id="SSF103473">
    <property type="entry name" value="MFS general substrate transporter"/>
    <property type="match status" value="1"/>
</dbReference>
<dbReference type="Gene3D" id="1.20.1250.20">
    <property type="entry name" value="MFS general substrate transporter like domains"/>
    <property type="match status" value="1"/>
</dbReference>
<feature type="transmembrane region" description="Helical" evidence="5">
    <location>
        <begin position="161"/>
        <end position="180"/>
    </location>
</feature>
<evidence type="ECO:0000256" key="1">
    <source>
        <dbReference type="ARBA" id="ARBA00004141"/>
    </source>
</evidence>
<accession>B8MCY8</accession>
<dbReference type="InterPro" id="IPR036259">
    <property type="entry name" value="MFS_trans_sf"/>
</dbReference>
<dbReference type="InParanoid" id="B8MCY8"/>
<name>B8MCY8_TALSN</name>
<dbReference type="OrthoDB" id="10021397at2759"/>
<feature type="transmembrane region" description="Helical" evidence="5">
    <location>
        <begin position="274"/>
        <end position="299"/>
    </location>
</feature>
<dbReference type="Gene3D" id="1.10.510.10">
    <property type="entry name" value="Transferase(Phosphotransferase) domain 1"/>
    <property type="match status" value="1"/>
</dbReference>
<dbReference type="GeneID" id="8101652"/>
<feature type="transmembrane region" description="Helical" evidence="5">
    <location>
        <begin position="305"/>
        <end position="324"/>
    </location>
</feature>
<evidence type="ECO:0000256" key="2">
    <source>
        <dbReference type="ARBA" id="ARBA00022692"/>
    </source>
</evidence>
<evidence type="ECO:0000313" key="7">
    <source>
        <dbReference type="Proteomes" id="UP000001745"/>
    </source>
</evidence>
<feature type="transmembrane region" description="Helical" evidence="5">
    <location>
        <begin position="232"/>
        <end position="253"/>
    </location>
</feature>
<dbReference type="eggNOG" id="KOG0254">
    <property type="taxonomic scope" value="Eukaryota"/>
</dbReference>
<evidence type="ECO:0000256" key="5">
    <source>
        <dbReference type="SAM" id="Phobius"/>
    </source>
</evidence>
<dbReference type="HOGENOM" id="CLU_534391_0_0_1"/>
<evidence type="ECO:0000256" key="3">
    <source>
        <dbReference type="ARBA" id="ARBA00022989"/>
    </source>
</evidence>
<dbReference type="PANTHER" id="PTHR23501:SF199">
    <property type="entry name" value="MFS EFFLUX TRANSPORTER INPD-RELATED"/>
    <property type="match status" value="1"/>
</dbReference>
<organism evidence="6 7">
    <name type="scientific">Talaromyces stipitatus (strain ATCC 10500 / CBS 375.48 / QM 6759 / NRRL 1006)</name>
    <name type="common">Penicillium stipitatum</name>
    <dbReference type="NCBI Taxonomy" id="441959"/>
    <lineage>
        <taxon>Eukaryota</taxon>
        <taxon>Fungi</taxon>
        <taxon>Dikarya</taxon>
        <taxon>Ascomycota</taxon>
        <taxon>Pezizomycotina</taxon>
        <taxon>Eurotiomycetes</taxon>
        <taxon>Eurotiomycetidae</taxon>
        <taxon>Eurotiales</taxon>
        <taxon>Trichocomaceae</taxon>
        <taxon>Talaromyces</taxon>
        <taxon>Talaromyces sect. Talaromyces</taxon>
    </lineage>
</organism>
<dbReference type="GO" id="GO:0005886">
    <property type="term" value="C:plasma membrane"/>
    <property type="evidence" value="ECO:0007669"/>
    <property type="project" value="TreeGrafter"/>
</dbReference>
<dbReference type="Pfam" id="PF07690">
    <property type="entry name" value="MFS_1"/>
    <property type="match status" value="1"/>
</dbReference>
<keyword evidence="2 5" id="KW-0812">Transmembrane</keyword>
<feature type="transmembrane region" description="Helical" evidence="5">
    <location>
        <begin position="108"/>
        <end position="141"/>
    </location>
</feature>
<feature type="transmembrane region" description="Helical" evidence="5">
    <location>
        <begin position="78"/>
        <end position="96"/>
    </location>
</feature>
<dbReference type="Proteomes" id="UP000001745">
    <property type="component" value="Unassembled WGS sequence"/>
</dbReference>
<reference evidence="7" key="1">
    <citation type="journal article" date="2015" name="Genome Announc.">
        <title>Genome sequence of the AIDS-associated pathogen Penicillium marneffei (ATCC18224) and its near taxonomic relative Talaromyces stipitatus (ATCC10500).</title>
        <authorList>
            <person name="Nierman W.C."/>
            <person name="Fedorova-Abrams N.D."/>
            <person name="Andrianopoulos A."/>
        </authorList>
    </citation>
    <scope>NUCLEOTIDE SEQUENCE [LARGE SCALE GENOMIC DNA]</scope>
    <source>
        <strain evidence="7">ATCC 10500 / CBS 375.48 / QM 6759 / NRRL 1006</strain>
    </source>
</reference>
<dbReference type="AlphaFoldDB" id="B8MCY8"/>
<protein>
    <submittedName>
        <fullName evidence="6">Efflux pump antibiotic resistance protein, putative</fullName>
    </submittedName>
</protein>
<feature type="transmembrane region" description="Helical" evidence="5">
    <location>
        <begin position="201"/>
        <end position="220"/>
    </location>
</feature>
<comment type="subcellular location">
    <subcellularLocation>
        <location evidence="1">Membrane</location>
        <topology evidence="1">Multi-pass membrane protein</topology>
    </subcellularLocation>
</comment>
<dbReference type="FunCoup" id="B8MCY8">
    <property type="interactions" value="101"/>
</dbReference>
<dbReference type="EMBL" id="EQ962655">
    <property type="protein sequence ID" value="EED17514.1"/>
    <property type="molecule type" value="Genomic_DNA"/>
</dbReference>
<dbReference type="PANTHER" id="PTHR23501">
    <property type="entry name" value="MAJOR FACILITATOR SUPERFAMILY"/>
    <property type="match status" value="1"/>
</dbReference>
<dbReference type="RefSeq" id="XP_002481506.1">
    <property type="nucleotide sequence ID" value="XM_002481461.1"/>
</dbReference>
<evidence type="ECO:0000313" key="6">
    <source>
        <dbReference type="EMBL" id="EED17514.1"/>
    </source>
</evidence>
<keyword evidence="7" id="KW-1185">Reference proteome</keyword>
<dbReference type="VEuPathDB" id="FungiDB:TSTA_113400"/>
<evidence type="ECO:0000256" key="4">
    <source>
        <dbReference type="ARBA" id="ARBA00023136"/>
    </source>
</evidence>
<dbReference type="InterPro" id="IPR011009">
    <property type="entry name" value="Kinase-like_dom_sf"/>
</dbReference>
<gene>
    <name evidence="6" type="ORF">TSTA_113400</name>
</gene>
<keyword evidence="3 5" id="KW-1133">Transmembrane helix</keyword>
<proteinExistence type="predicted"/>
<sequence>MESSTDSNRKPNEFVVEEPIMKEDDMSIEKKDDYPSSIQLVVITFAVNLAMFLVGLDNTIISIAIPKITDHFRALDDVGWYASADLLTTCALQLMWGKLYTFNSIKWTYMTALFLFELGFLICAVASSSTTLIVGCAIAGVGPLVGGAFTDNPKLTWRWCFYINLPLGGCVVAVIFFFLTSPTTSNGSKIAFKEQLRQIDLPGTIMILFGVICLLLALQWGGTSYAWKNGRIIALLILAGILLVSFVIVQICSGERATVPTRIPMWFQAIKGVTAIKSGVMSLPMVLSFVIFSFLGGILTTKTGYYTQFFYLSVILMSVGTGLLSRLKFDPGYAEWIGYQVIFGTGCGLGLQAAFTAAQTALSLADVPIGTAIGCTTTEQLYQKLEEPQKLTCGVTGWCPSRSKCAEILRSTYDLRAKRAYRGCKDAKNVICDFGEAKELHTPILLVPPETFFGEPIDMPVNIWTVASRIYEILSERPFFEGPMPGQDHVIAEMISTLGPLPSRWWENGP</sequence>
<keyword evidence="4 5" id="KW-0472">Membrane</keyword>
<dbReference type="InterPro" id="IPR011701">
    <property type="entry name" value="MFS"/>
</dbReference>
<feature type="transmembrane region" description="Helical" evidence="5">
    <location>
        <begin position="336"/>
        <end position="355"/>
    </location>
</feature>
<feature type="transmembrane region" description="Helical" evidence="5">
    <location>
        <begin position="40"/>
        <end position="66"/>
    </location>
</feature>